<protein>
    <recommendedName>
        <fullName evidence="2">Outer membrane protein beta-barrel domain-containing protein</fullName>
    </recommendedName>
</protein>
<gene>
    <name evidence="1" type="ORF">GALL_517750</name>
</gene>
<evidence type="ECO:0000313" key="1">
    <source>
        <dbReference type="EMBL" id="OIQ66654.1"/>
    </source>
</evidence>
<name>A0A1J5P621_9ZZZZ</name>
<proteinExistence type="predicted"/>
<evidence type="ECO:0008006" key="2">
    <source>
        <dbReference type="Google" id="ProtNLM"/>
    </source>
</evidence>
<dbReference type="EMBL" id="MLJW01006449">
    <property type="protein sequence ID" value="OIQ66654.1"/>
    <property type="molecule type" value="Genomic_DNA"/>
</dbReference>
<reference evidence="1" key="1">
    <citation type="submission" date="2016-10" db="EMBL/GenBank/DDBJ databases">
        <title>Sequence of Gallionella enrichment culture.</title>
        <authorList>
            <person name="Poehlein A."/>
            <person name="Muehling M."/>
            <person name="Daniel R."/>
        </authorList>
    </citation>
    <scope>NUCLEOTIDE SEQUENCE</scope>
</reference>
<sequence length="197" mass="21290">MQDLWLGNDYIQAEYSRNSGHTNYVGSLLGGTYGSVVQENGATLTDYHLRYGKGYVINDQFMVTPYGEIGRHKWDRDVNNGETYTHNYYGIGLLGQYSPVSKLVVSGNVLLGHTFGANIDVTTIGPVPGFSASLGTSALYRVGAAADYAFTKEIHGNVGVDYTSFDYGASAVQPSGYGEPDSTTRYTTVKVGIGYAF</sequence>
<organism evidence="1">
    <name type="scientific">mine drainage metagenome</name>
    <dbReference type="NCBI Taxonomy" id="410659"/>
    <lineage>
        <taxon>unclassified sequences</taxon>
        <taxon>metagenomes</taxon>
        <taxon>ecological metagenomes</taxon>
    </lineage>
</organism>
<comment type="caution">
    <text evidence="1">The sequence shown here is derived from an EMBL/GenBank/DDBJ whole genome shotgun (WGS) entry which is preliminary data.</text>
</comment>
<dbReference type="AlphaFoldDB" id="A0A1J5P621"/>
<accession>A0A1J5P621</accession>